<dbReference type="Gene3D" id="2.60.40.10">
    <property type="entry name" value="Immunoglobulins"/>
    <property type="match status" value="1"/>
</dbReference>
<gene>
    <name evidence="2" type="ORF">DILT_LOCUS2773</name>
</gene>
<dbReference type="InterPro" id="IPR013783">
    <property type="entry name" value="Ig-like_fold"/>
</dbReference>
<evidence type="ECO:0000313" key="2">
    <source>
        <dbReference type="EMBL" id="VDK76608.1"/>
    </source>
</evidence>
<keyword evidence="3" id="KW-1185">Reference proteome</keyword>
<organism evidence="2 3">
    <name type="scientific">Dibothriocephalus latus</name>
    <name type="common">Fish tapeworm</name>
    <name type="synonym">Diphyllobothrium latum</name>
    <dbReference type="NCBI Taxonomy" id="60516"/>
    <lineage>
        <taxon>Eukaryota</taxon>
        <taxon>Metazoa</taxon>
        <taxon>Spiralia</taxon>
        <taxon>Lophotrochozoa</taxon>
        <taxon>Platyhelminthes</taxon>
        <taxon>Cestoda</taxon>
        <taxon>Eucestoda</taxon>
        <taxon>Diphyllobothriidea</taxon>
        <taxon>Diphyllobothriidae</taxon>
        <taxon>Dibothriocephalus</taxon>
    </lineage>
</organism>
<feature type="domain" description="Ig-like" evidence="1">
    <location>
        <begin position="61"/>
        <end position="165"/>
    </location>
</feature>
<accession>A0A3P6UC83</accession>
<dbReference type="CDD" id="cd00096">
    <property type="entry name" value="Ig"/>
    <property type="match status" value="1"/>
</dbReference>
<dbReference type="Pfam" id="PF00047">
    <property type="entry name" value="ig"/>
    <property type="match status" value="1"/>
</dbReference>
<evidence type="ECO:0000313" key="3">
    <source>
        <dbReference type="Proteomes" id="UP000281553"/>
    </source>
</evidence>
<reference evidence="2 3" key="1">
    <citation type="submission" date="2018-11" db="EMBL/GenBank/DDBJ databases">
        <authorList>
            <consortium name="Pathogen Informatics"/>
        </authorList>
    </citation>
    <scope>NUCLEOTIDE SEQUENCE [LARGE SCALE GENOMIC DNA]</scope>
</reference>
<dbReference type="OrthoDB" id="10012075at2759"/>
<evidence type="ECO:0000259" key="1">
    <source>
        <dbReference type="PROSITE" id="PS50835"/>
    </source>
</evidence>
<sequence length="193" mass="22210">MYAATRSINRLTEFSSEAQASIRSRPVLFLAMMRQPAVPPAYIGLRRHLRTDDTADMEQNPNKLFRREFETIDSVNGSTALLDCHMSKSLSPDILPFLLPSLSVSQQQIFRISWLKMPRQLLTRGRMKITTNQRINFVPHTTTDEDTFQLKIDPVLQEDAGEYRCVYKEDDAFHFKIAILNVNGELACLSLFR</sequence>
<dbReference type="Proteomes" id="UP000281553">
    <property type="component" value="Unassembled WGS sequence"/>
</dbReference>
<dbReference type="EMBL" id="UYRU01042605">
    <property type="protein sequence ID" value="VDK76608.1"/>
    <property type="molecule type" value="Genomic_DNA"/>
</dbReference>
<dbReference type="InterPro" id="IPR013151">
    <property type="entry name" value="Immunoglobulin_dom"/>
</dbReference>
<dbReference type="PROSITE" id="PS50835">
    <property type="entry name" value="IG_LIKE"/>
    <property type="match status" value="1"/>
</dbReference>
<dbReference type="SUPFAM" id="SSF48726">
    <property type="entry name" value="Immunoglobulin"/>
    <property type="match status" value="1"/>
</dbReference>
<protein>
    <recommendedName>
        <fullName evidence="1">Ig-like domain-containing protein</fullName>
    </recommendedName>
</protein>
<dbReference type="AlphaFoldDB" id="A0A3P6UC83"/>
<dbReference type="InterPro" id="IPR007110">
    <property type="entry name" value="Ig-like_dom"/>
</dbReference>
<dbReference type="InterPro" id="IPR036179">
    <property type="entry name" value="Ig-like_dom_sf"/>
</dbReference>
<name>A0A3P6UC83_DIBLA</name>
<proteinExistence type="predicted"/>